<organism evidence="2 3">
    <name type="scientific">Entamoeba invadens IP1</name>
    <dbReference type="NCBI Taxonomy" id="370355"/>
    <lineage>
        <taxon>Eukaryota</taxon>
        <taxon>Amoebozoa</taxon>
        <taxon>Evosea</taxon>
        <taxon>Archamoebae</taxon>
        <taxon>Mastigamoebida</taxon>
        <taxon>Entamoebidae</taxon>
        <taxon>Entamoeba</taxon>
    </lineage>
</organism>
<proteinExistence type="predicted"/>
<evidence type="ECO:0000313" key="2">
    <source>
        <dbReference type="EMBL" id="ELP92750.1"/>
    </source>
</evidence>
<dbReference type="EMBL" id="KB206332">
    <property type="protein sequence ID" value="ELP92750.1"/>
    <property type="molecule type" value="Genomic_DNA"/>
</dbReference>
<accession>A0A0A1UC01</accession>
<dbReference type="Proteomes" id="UP000014680">
    <property type="component" value="Unassembled WGS sequence"/>
</dbReference>
<dbReference type="CDD" id="cd00077">
    <property type="entry name" value="HDc"/>
    <property type="match status" value="1"/>
</dbReference>
<dbReference type="GeneID" id="14891759"/>
<dbReference type="RefSeq" id="XP_004259521.1">
    <property type="nucleotide sequence ID" value="XM_004259473.1"/>
</dbReference>
<dbReference type="InterPro" id="IPR051094">
    <property type="entry name" value="Diverse_Catalytic_Enzymes"/>
</dbReference>
<reference evidence="2 3" key="1">
    <citation type="submission" date="2012-10" db="EMBL/GenBank/DDBJ databases">
        <authorList>
            <person name="Zafar N."/>
            <person name="Inman J."/>
            <person name="Hall N."/>
            <person name="Lorenzi H."/>
            <person name="Caler E."/>
        </authorList>
    </citation>
    <scope>NUCLEOTIDE SEQUENCE [LARGE SCALE GENOMIC DNA]</scope>
    <source>
        <strain evidence="2 3">IP1</strain>
    </source>
</reference>
<gene>
    <name evidence="2" type="ORF">EIN_371620</name>
</gene>
<dbReference type="VEuPathDB" id="AmoebaDB:EIN_371620"/>
<dbReference type="InterPro" id="IPR006674">
    <property type="entry name" value="HD_domain"/>
</dbReference>
<dbReference type="KEGG" id="eiv:EIN_371620"/>
<protein>
    <recommendedName>
        <fullName evidence="1">HD domain-containing protein</fullName>
    </recommendedName>
</protein>
<dbReference type="OrthoDB" id="24699at2759"/>
<dbReference type="Gene3D" id="1.10.3210.10">
    <property type="entry name" value="Hypothetical protein af1432"/>
    <property type="match status" value="1"/>
</dbReference>
<feature type="domain" description="HD" evidence="1">
    <location>
        <begin position="36"/>
        <end position="150"/>
    </location>
</feature>
<dbReference type="OMA" id="ICYADKF"/>
<dbReference type="Pfam" id="PF01966">
    <property type="entry name" value="HD"/>
    <property type="match status" value="1"/>
</dbReference>
<sequence length="188" mass="21447">MEHSESVTPVDYITILNKVYKDNAEAKAILLSHGESIYRLAEEISKKHPEYNVNLQFVKEAAYLHDIGIKFVSAPALHCNGTEKYILHGPLGADLLRTMNLEALARVAERHTGTGLTAQNVQKQNILVSTQRNMMPQTIEEKIVCYCDKFYSKTKLDQIIPYEDIKDKLSKHGDDVVQRLDMLHNMFM</sequence>
<keyword evidence="3" id="KW-1185">Reference proteome</keyword>
<dbReference type="SUPFAM" id="SSF109604">
    <property type="entry name" value="HD-domain/PDEase-like"/>
    <property type="match status" value="1"/>
</dbReference>
<dbReference type="AlphaFoldDB" id="A0A0A1UC01"/>
<dbReference type="PANTHER" id="PTHR35795:SF1">
    <property type="entry name" value="BIS(5'-NUCLEOSYL)-TETRAPHOSPHATASE, SYMMETRICAL"/>
    <property type="match status" value="1"/>
</dbReference>
<evidence type="ECO:0000259" key="1">
    <source>
        <dbReference type="Pfam" id="PF01966"/>
    </source>
</evidence>
<dbReference type="PANTHER" id="PTHR35795">
    <property type="entry name" value="SLR1885 PROTEIN"/>
    <property type="match status" value="1"/>
</dbReference>
<name>A0A0A1UC01_ENTIV</name>
<evidence type="ECO:0000313" key="3">
    <source>
        <dbReference type="Proteomes" id="UP000014680"/>
    </source>
</evidence>
<dbReference type="InterPro" id="IPR003607">
    <property type="entry name" value="HD/PDEase_dom"/>
</dbReference>